<evidence type="ECO:0000313" key="2">
    <source>
        <dbReference type="Proteomes" id="UP000321085"/>
    </source>
</evidence>
<name>A0A512C399_9HYPH</name>
<accession>A0A512C399</accession>
<dbReference type="EMBL" id="BJYU01000227">
    <property type="protein sequence ID" value="GEO18685.1"/>
    <property type="molecule type" value="Genomic_DNA"/>
</dbReference>
<proteinExistence type="predicted"/>
<comment type="caution">
    <text evidence="1">The sequence shown here is derived from an EMBL/GenBank/DDBJ whole genome shotgun (WGS) entry which is preliminary data.</text>
</comment>
<protein>
    <submittedName>
        <fullName evidence="1">Uncharacterized protein</fullName>
    </submittedName>
</protein>
<gene>
    <name evidence="1" type="ORF">MAE02_63810</name>
</gene>
<reference evidence="1 2" key="1">
    <citation type="submission" date="2019-07" db="EMBL/GenBank/DDBJ databases">
        <title>Whole genome shotgun sequence of Microvirga aerophila NBRC 106136.</title>
        <authorList>
            <person name="Hosoyama A."/>
            <person name="Uohara A."/>
            <person name="Ohji S."/>
            <person name="Ichikawa N."/>
        </authorList>
    </citation>
    <scope>NUCLEOTIDE SEQUENCE [LARGE SCALE GENOMIC DNA]</scope>
    <source>
        <strain evidence="1 2">NBRC 106136</strain>
    </source>
</reference>
<keyword evidence="2" id="KW-1185">Reference proteome</keyword>
<sequence length="99" mass="11128">MRANLIEQAVNQPCLLQKKSPKRGLSRGSRINLMISMPTTKRPSRKAKSRAPDLFAWSRNTELLKHPPVSAITRRVNVSPALALVFAELAGLMRETRHD</sequence>
<dbReference type="Proteomes" id="UP000321085">
    <property type="component" value="Unassembled WGS sequence"/>
</dbReference>
<evidence type="ECO:0000313" key="1">
    <source>
        <dbReference type="EMBL" id="GEO18685.1"/>
    </source>
</evidence>
<organism evidence="1 2">
    <name type="scientific">Microvirga aerophila</name>
    <dbReference type="NCBI Taxonomy" id="670291"/>
    <lineage>
        <taxon>Bacteria</taxon>
        <taxon>Pseudomonadati</taxon>
        <taxon>Pseudomonadota</taxon>
        <taxon>Alphaproteobacteria</taxon>
        <taxon>Hyphomicrobiales</taxon>
        <taxon>Methylobacteriaceae</taxon>
        <taxon>Microvirga</taxon>
    </lineage>
</organism>
<dbReference type="AlphaFoldDB" id="A0A512C399"/>